<dbReference type="InterPro" id="IPR036901">
    <property type="entry name" value="Asp/Orn_carbamoylTrfase_sf"/>
</dbReference>
<dbReference type="GO" id="GO:0004070">
    <property type="term" value="F:aspartate carbamoyltransferase activity"/>
    <property type="evidence" value="ECO:0007669"/>
    <property type="project" value="UniProtKB-EC"/>
</dbReference>
<dbReference type="InterPro" id="IPR006132">
    <property type="entry name" value="Asp/Orn_carbamoyltranf_P-bd"/>
</dbReference>
<sequence length="319" mass="35164">MRAGDRGEARSTWPRHLLGLADLGPDAIEQILETADAMRQVFDRPVKKFPTLRGRVVVNLFYEPSTRTRTSFELAAKALSADVVNVAVAQSSVVKGESLVDTARTYQALGTDYLVVRHASAGVPHLLARTVQVRVLNAGDGAHEHPTQGLLDLYTIRRRKGRISGLNVLIVGDVLHSRVARSDIWGLRKLGAHVAVAGPSTLMPVGLETLGVRRFDRLDEALEWAEVINVLRIQRERMQRGYLPSLREYRLRWGLTDERLRRLPEDVLIMHPGPANVGVEIDEAVLVDGRSAVAEQVTNGVAVRMAVLYLMAGREGEAG</sequence>
<evidence type="ECO:0000256" key="5">
    <source>
        <dbReference type="ARBA" id="ARBA00043884"/>
    </source>
</evidence>
<evidence type="ECO:0000256" key="6">
    <source>
        <dbReference type="ARBA" id="ARBA00048859"/>
    </source>
</evidence>
<dbReference type="Gene3D" id="3.40.50.1370">
    <property type="entry name" value="Aspartate/ornithine carbamoyltransferase"/>
    <property type="match status" value="2"/>
</dbReference>
<feature type="binding site" evidence="7">
    <location>
        <position position="273"/>
    </location>
    <ligand>
        <name>carbamoyl phosphate</name>
        <dbReference type="ChEBI" id="CHEBI:58228"/>
    </ligand>
</feature>
<dbReference type="InterPro" id="IPR006130">
    <property type="entry name" value="Asp/Orn_carbamoylTrfase"/>
</dbReference>
<dbReference type="PRINTS" id="PR00100">
    <property type="entry name" value="AOTCASE"/>
</dbReference>
<keyword evidence="3 7" id="KW-0808">Transferase</keyword>
<accession>A0ABZ1BKP0</accession>
<comment type="catalytic activity">
    <reaction evidence="6 7">
        <text>carbamoyl phosphate + L-aspartate = N-carbamoyl-L-aspartate + phosphate + H(+)</text>
        <dbReference type="Rhea" id="RHEA:20013"/>
        <dbReference type="ChEBI" id="CHEBI:15378"/>
        <dbReference type="ChEBI" id="CHEBI:29991"/>
        <dbReference type="ChEBI" id="CHEBI:32814"/>
        <dbReference type="ChEBI" id="CHEBI:43474"/>
        <dbReference type="ChEBI" id="CHEBI:58228"/>
        <dbReference type="EC" id="2.1.3.2"/>
    </reaction>
</comment>
<dbReference type="InterPro" id="IPR006131">
    <property type="entry name" value="Asp_carbamoyltransf_Asp/Orn-bd"/>
</dbReference>
<gene>
    <name evidence="7" type="primary">pyrB</name>
    <name evidence="10" type="ORF">VLY81_08060</name>
</gene>
<dbReference type="Proteomes" id="UP001333102">
    <property type="component" value="Chromosome"/>
</dbReference>
<comment type="subunit">
    <text evidence="7">Heterododecamer (2C3:3R2) of six catalytic PyrB chains organized as two trimers (C3), and six regulatory PyrI chains organized as three dimers (R2).</text>
</comment>
<dbReference type="PANTHER" id="PTHR45753:SF6">
    <property type="entry name" value="ASPARTATE CARBAMOYLTRANSFERASE"/>
    <property type="match status" value="1"/>
</dbReference>
<feature type="binding site" evidence="7">
    <location>
        <position position="145"/>
    </location>
    <ligand>
        <name>carbamoyl phosphate</name>
        <dbReference type="ChEBI" id="CHEBI:58228"/>
    </ligand>
</feature>
<dbReference type="HAMAP" id="MF_00001">
    <property type="entry name" value="Asp_carb_tr"/>
    <property type="match status" value="1"/>
</dbReference>
<keyword evidence="11" id="KW-1185">Reference proteome</keyword>
<comment type="function">
    <text evidence="5 7">Catalyzes the condensation of carbamoyl phosphate and aspartate to form carbamoyl aspartate and inorganic phosphate, the committed step in the de novo pyrimidine nucleotide biosynthesis pathway.</text>
</comment>
<dbReference type="RefSeq" id="WP_324667650.1">
    <property type="nucleotide sequence ID" value="NZ_CP141614.1"/>
</dbReference>
<organism evidence="10 11">
    <name type="scientific">Geochorda subterranea</name>
    <dbReference type="NCBI Taxonomy" id="3109564"/>
    <lineage>
        <taxon>Bacteria</taxon>
        <taxon>Bacillati</taxon>
        <taxon>Bacillota</taxon>
        <taxon>Limnochordia</taxon>
        <taxon>Limnochordales</taxon>
        <taxon>Geochordaceae</taxon>
        <taxon>Geochorda</taxon>
    </lineage>
</organism>
<feature type="binding site" evidence="7">
    <location>
        <position position="148"/>
    </location>
    <ligand>
        <name>carbamoyl phosphate</name>
        <dbReference type="ChEBI" id="CHEBI:58228"/>
    </ligand>
</feature>
<dbReference type="NCBIfam" id="TIGR00670">
    <property type="entry name" value="asp_carb_tr"/>
    <property type="match status" value="1"/>
</dbReference>
<evidence type="ECO:0000313" key="11">
    <source>
        <dbReference type="Proteomes" id="UP001333102"/>
    </source>
</evidence>
<evidence type="ECO:0000256" key="4">
    <source>
        <dbReference type="ARBA" id="ARBA00022975"/>
    </source>
</evidence>
<dbReference type="InterPro" id="IPR002082">
    <property type="entry name" value="Asp_carbamoyltransf"/>
</dbReference>
<dbReference type="EMBL" id="CP141614">
    <property type="protein sequence ID" value="WRP13405.1"/>
    <property type="molecule type" value="Genomic_DNA"/>
</dbReference>
<feature type="domain" description="Aspartate/ornithine carbamoyltransferase Asp/Orn-binding" evidence="8">
    <location>
        <begin position="165"/>
        <end position="311"/>
    </location>
</feature>
<keyword evidence="4 7" id="KW-0665">Pyrimidine biosynthesis</keyword>
<comment type="similarity">
    <text evidence="2 7">Belongs to the aspartate/ornithine carbamoyltransferase superfamily. ATCase family.</text>
</comment>
<dbReference type="PRINTS" id="PR00101">
    <property type="entry name" value="ATCASE"/>
</dbReference>
<evidence type="ECO:0000256" key="2">
    <source>
        <dbReference type="ARBA" id="ARBA00008896"/>
    </source>
</evidence>
<protein>
    <recommendedName>
        <fullName evidence="7">Aspartate carbamoyltransferase</fullName>
        <ecNumber evidence="7">2.1.3.2</ecNumber>
    </recommendedName>
    <alternativeName>
        <fullName evidence="7">Aspartate transcarbamylase</fullName>
        <shortName evidence="7">ATCase</shortName>
    </alternativeName>
</protein>
<dbReference type="Pfam" id="PF00185">
    <property type="entry name" value="OTCace"/>
    <property type="match status" value="1"/>
</dbReference>
<feature type="binding site" evidence="7">
    <location>
        <position position="117"/>
    </location>
    <ligand>
        <name>carbamoyl phosphate</name>
        <dbReference type="ChEBI" id="CHEBI:58228"/>
    </ligand>
</feature>
<dbReference type="SUPFAM" id="SSF53671">
    <property type="entry name" value="Aspartate/ornithine carbamoyltransferase"/>
    <property type="match status" value="1"/>
</dbReference>
<evidence type="ECO:0000256" key="7">
    <source>
        <dbReference type="HAMAP-Rule" id="MF_00001"/>
    </source>
</evidence>
<evidence type="ECO:0000313" key="10">
    <source>
        <dbReference type="EMBL" id="WRP13405.1"/>
    </source>
</evidence>
<feature type="binding site" evidence="7">
    <location>
        <position position="95"/>
    </location>
    <ligand>
        <name>L-aspartate</name>
        <dbReference type="ChEBI" id="CHEBI:29991"/>
    </ligand>
</feature>
<feature type="binding site" evidence="7">
    <location>
        <position position="274"/>
    </location>
    <ligand>
        <name>carbamoyl phosphate</name>
        <dbReference type="ChEBI" id="CHEBI:58228"/>
    </ligand>
</feature>
<reference evidence="11" key="1">
    <citation type="submission" date="2023-12" db="EMBL/GenBank/DDBJ databases">
        <title>Novel isolates from deep terrestrial aquifers shed light on the physiology and ecology of the class Limnochordia.</title>
        <authorList>
            <person name="Karnachuk O.V."/>
            <person name="Lukina A.P."/>
            <person name="Avakyan M.R."/>
            <person name="Kadnikov V."/>
            <person name="Begmatov S."/>
            <person name="Beletsky A.V."/>
            <person name="Mardanov A.V."/>
            <person name="Ravin N.V."/>
        </authorList>
    </citation>
    <scope>NUCLEOTIDE SEQUENCE [LARGE SCALE GENOMIC DNA]</scope>
    <source>
        <strain evidence="11">LN</strain>
    </source>
</reference>
<dbReference type="PROSITE" id="PS00097">
    <property type="entry name" value="CARBAMOYLTRANSFERASE"/>
    <property type="match status" value="1"/>
</dbReference>
<feature type="domain" description="Aspartate/ornithine carbamoyltransferase carbamoyl-P binding" evidence="9">
    <location>
        <begin position="15"/>
        <end position="157"/>
    </location>
</feature>
<dbReference type="PANTHER" id="PTHR45753">
    <property type="entry name" value="ORNITHINE CARBAMOYLTRANSFERASE, MITOCHONDRIAL"/>
    <property type="match status" value="1"/>
</dbReference>
<evidence type="ECO:0000256" key="1">
    <source>
        <dbReference type="ARBA" id="ARBA00004852"/>
    </source>
</evidence>
<feature type="binding site" evidence="7">
    <location>
        <position position="67"/>
    </location>
    <ligand>
        <name>carbamoyl phosphate</name>
        <dbReference type="ChEBI" id="CHEBI:58228"/>
    </ligand>
</feature>
<dbReference type="NCBIfam" id="NF002032">
    <property type="entry name" value="PRK00856.1"/>
    <property type="match status" value="1"/>
</dbReference>
<name>A0ABZ1BKP0_9FIRM</name>
<dbReference type="EC" id="2.1.3.2" evidence="7"/>
<comment type="pathway">
    <text evidence="1 7">Pyrimidine metabolism; UMP biosynthesis via de novo pathway; (S)-dihydroorotate from bicarbonate: step 2/3.</text>
</comment>
<proteinExistence type="inferred from homology"/>
<evidence type="ECO:0000256" key="3">
    <source>
        <dbReference type="ARBA" id="ARBA00022679"/>
    </source>
</evidence>
<feature type="binding site" evidence="7">
    <location>
        <position position="232"/>
    </location>
    <ligand>
        <name>L-aspartate</name>
        <dbReference type="ChEBI" id="CHEBI:29991"/>
    </ligand>
</feature>
<evidence type="ECO:0000259" key="9">
    <source>
        <dbReference type="Pfam" id="PF02729"/>
    </source>
</evidence>
<feature type="binding site" evidence="7">
    <location>
        <position position="68"/>
    </location>
    <ligand>
        <name>carbamoyl phosphate</name>
        <dbReference type="ChEBI" id="CHEBI:58228"/>
    </ligand>
</feature>
<dbReference type="Pfam" id="PF02729">
    <property type="entry name" value="OTCace_N"/>
    <property type="match status" value="1"/>
</dbReference>
<evidence type="ECO:0000259" key="8">
    <source>
        <dbReference type="Pfam" id="PF00185"/>
    </source>
</evidence>
<feature type="binding site" evidence="7">
    <location>
        <position position="178"/>
    </location>
    <ligand>
        <name>L-aspartate</name>
        <dbReference type="ChEBI" id="CHEBI:29991"/>
    </ligand>
</feature>